<comment type="similarity">
    <text evidence="1">Belongs to the UPF0337 (CsbD) family.</text>
</comment>
<evidence type="ECO:0000256" key="1">
    <source>
        <dbReference type="ARBA" id="ARBA00009129"/>
    </source>
</evidence>
<feature type="domain" description="CsbD-like" evidence="3">
    <location>
        <begin position="5"/>
        <end position="56"/>
    </location>
</feature>
<dbReference type="Proteomes" id="UP000199416">
    <property type="component" value="Unassembled WGS sequence"/>
</dbReference>
<feature type="compositionally biased region" description="Basic and acidic residues" evidence="2">
    <location>
        <begin position="1"/>
        <end position="32"/>
    </location>
</feature>
<gene>
    <name evidence="4" type="ORF">SAMN05660690_1835</name>
</gene>
<evidence type="ECO:0000256" key="2">
    <source>
        <dbReference type="SAM" id="MobiDB-lite"/>
    </source>
</evidence>
<dbReference type="Pfam" id="PF05532">
    <property type="entry name" value="CsbD"/>
    <property type="match status" value="1"/>
</dbReference>
<organism evidence="4 5">
    <name type="scientific">Geodermatophilus telluris</name>
    <dbReference type="NCBI Taxonomy" id="1190417"/>
    <lineage>
        <taxon>Bacteria</taxon>
        <taxon>Bacillati</taxon>
        <taxon>Actinomycetota</taxon>
        <taxon>Actinomycetes</taxon>
        <taxon>Geodermatophilales</taxon>
        <taxon>Geodermatophilaceae</taxon>
        <taxon>Geodermatophilus</taxon>
    </lineage>
</organism>
<feature type="compositionally biased region" description="Basic and acidic residues" evidence="2">
    <location>
        <begin position="47"/>
        <end position="56"/>
    </location>
</feature>
<evidence type="ECO:0000313" key="5">
    <source>
        <dbReference type="Proteomes" id="UP000199416"/>
    </source>
</evidence>
<evidence type="ECO:0000313" key="4">
    <source>
        <dbReference type="EMBL" id="SDC54327.1"/>
    </source>
</evidence>
<dbReference type="SUPFAM" id="SSF69047">
    <property type="entry name" value="Hypothetical protein YjbJ"/>
    <property type="match status" value="1"/>
</dbReference>
<proteinExistence type="inferred from homology"/>
<name>A0A1G6MGC1_9ACTN</name>
<keyword evidence="5" id="KW-1185">Reference proteome</keyword>
<dbReference type="STRING" id="1190417.SAMN05660690_1835"/>
<dbReference type="InterPro" id="IPR036629">
    <property type="entry name" value="YjbJ_sf"/>
</dbReference>
<feature type="region of interest" description="Disordered" evidence="2">
    <location>
        <begin position="1"/>
        <end position="56"/>
    </location>
</feature>
<dbReference type="OrthoDB" id="2143260at2"/>
<reference evidence="5" key="1">
    <citation type="submission" date="2016-10" db="EMBL/GenBank/DDBJ databases">
        <authorList>
            <person name="Varghese N."/>
            <person name="Submissions S."/>
        </authorList>
    </citation>
    <scope>NUCLEOTIDE SEQUENCE [LARGE SCALE GENOMIC DNA]</scope>
    <source>
        <strain evidence="5">DSM 45421</strain>
    </source>
</reference>
<evidence type="ECO:0000259" key="3">
    <source>
        <dbReference type="Pfam" id="PF05532"/>
    </source>
</evidence>
<dbReference type="AlphaFoldDB" id="A0A1G6MGC1"/>
<dbReference type="Gene3D" id="1.10.1470.10">
    <property type="entry name" value="YjbJ"/>
    <property type="match status" value="1"/>
</dbReference>
<protein>
    <submittedName>
        <fullName evidence="4">CsbD-like</fullName>
    </submittedName>
</protein>
<accession>A0A1G6MGC1</accession>
<dbReference type="InterPro" id="IPR008462">
    <property type="entry name" value="CsbD"/>
</dbReference>
<sequence length="56" mass="5877">MSGIDKAKNKAQELSGEGKERLGEATGDRDLQAEGASDKAAGNLKQAGEKVKDVFK</sequence>
<dbReference type="EMBL" id="FMZF01000002">
    <property type="protein sequence ID" value="SDC54327.1"/>
    <property type="molecule type" value="Genomic_DNA"/>
</dbReference>
<dbReference type="RefSeq" id="WP_091365276.1">
    <property type="nucleotide sequence ID" value="NZ_FMZF01000002.1"/>
</dbReference>